<evidence type="ECO:0000256" key="5">
    <source>
        <dbReference type="ARBA" id="ARBA00022786"/>
    </source>
</evidence>
<organism evidence="8 9">
    <name type="scientific">Linnemannia hyalina</name>
    <dbReference type="NCBI Taxonomy" id="64524"/>
    <lineage>
        <taxon>Eukaryota</taxon>
        <taxon>Fungi</taxon>
        <taxon>Fungi incertae sedis</taxon>
        <taxon>Mucoromycota</taxon>
        <taxon>Mortierellomycotina</taxon>
        <taxon>Mortierellomycetes</taxon>
        <taxon>Mortierellales</taxon>
        <taxon>Mortierellaceae</taxon>
        <taxon>Linnemannia</taxon>
    </lineage>
</organism>
<dbReference type="EMBL" id="JAHRHY010000002">
    <property type="protein sequence ID" value="KAG9072166.1"/>
    <property type="molecule type" value="Genomic_DNA"/>
</dbReference>
<keyword evidence="6" id="KW-0802">TPR repeat</keyword>
<comment type="caution">
    <text evidence="8">The sequence shown here is derived from an EMBL/GenBank/DDBJ whole genome shotgun (WGS) entry which is preliminary data.</text>
</comment>
<dbReference type="Proteomes" id="UP000707451">
    <property type="component" value="Unassembled WGS sequence"/>
</dbReference>
<dbReference type="PROSITE" id="PS51698">
    <property type="entry name" value="U_BOX"/>
    <property type="match status" value="1"/>
</dbReference>
<dbReference type="SUPFAM" id="SSF48452">
    <property type="entry name" value="TPR-like"/>
    <property type="match status" value="1"/>
</dbReference>
<dbReference type="GO" id="GO:0051087">
    <property type="term" value="F:protein-folding chaperone binding"/>
    <property type="evidence" value="ECO:0007669"/>
    <property type="project" value="TreeGrafter"/>
</dbReference>
<dbReference type="GO" id="GO:0071218">
    <property type="term" value="P:cellular response to misfolded protein"/>
    <property type="evidence" value="ECO:0007669"/>
    <property type="project" value="TreeGrafter"/>
</dbReference>
<feature type="repeat" description="TPR" evidence="6">
    <location>
        <begin position="7"/>
        <end position="40"/>
    </location>
</feature>
<dbReference type="InterPro" id="IPR011990">
    <property type="entry name" value="TPR-like_helical_dom_sf"/>
</dbReference>
<dbReference type="SMART" id="SM00504">
    <property type="entry name" value="Ubox"/>
    <property type="match status" value="1"/>
</dbReference>
<dbReference type="PROSITE" id="PS50005">
    <property type="entry name" value="TPR"/>
    <property type="match status" value="1"/>
</dbReference>
<dbReference type="InterPro" id="IPR013083">
    <property type="entry name" value="Znf_RING/FYVE/PHD"/>
</dbReference>
<dbReference type="Pfam" id="PF04564">
    <property type="entry name" value="U-box"/>
    <property type="match status" value="1"/>
</dbReference>
<dbReference type="SUPFAM" id="SSF57850">
    <property type="entry name" value="RING/U-box"/>
    <property type="match status" value="1"/>
</dbReference>
<keyword evidence="3" id="KW-0808">Transferase</keyword>
<evidence type="ECO:0000259" key="7">
    <source>
        <dbReference type="PROSITE" id="PS51698"/>
    </source>
</evidence>
<evidence type="ECO:0000256" key="1">
    <source>
        <dbReference type="ARBA" id="ARBA00000900"/>
    </source>
</evidence>
<feature type="domain" description="U-box" evidence="7">
    <location>
        <begin position="249"/>
        <end position="324"/>
    </location>
</feature>
<sequence>MASTMTAEQHKLRGNEFFKVKDLDQAIHEYSTAIVKDPKVAVYYQNRANCYLKLEKYTNVVSDCERVVELDKKSVKGYYFMGKAQLELGQPSEAYSLLKKSYELALEQRSAFTKDIVAIIAEAKKQRWIEQERRRIAQVSETYRYLSGLIEQDIQRQVDALDRDSFDYQNYLTDLRSDKEERLKELEAMSQRAGIPDDYVRPYIEHKKSTTNSNNGVISPEASPDPISAMDINQEPYKKPILVPAAPREVPDHLLDKITFELMHDPVISIKSGISYERNTLLQHFSYGRMFDPVAQVPMTERDIIPNRALKEACEDYLTKNGWAVDY</sequence>
<proteinExistence type="predicted"/>
<dbReference type="PANTHER" id="PTHR46803:SF2">
    <property type="entry name" value="E3 UBIQUITIN-PROTEIN LIGASE CHIP"/>
    <property type="match status" value="1"/>
</dbReference>
<dbReference type="InterPro" id="IPR019734">
    <property type="entry name" value="TPR_rpt"/>
</dbReference>
<evidence type="ECO:0000256" key="3">
    <source>
        <dbReference type="ARBA" id="ARBA00022679"/>
    </source>
</evidence>
<keyword evidence="9" id="KW-1185">Reference proteome</keyword>
<dbReference type="GO" id="GO:0000209">
    <property type="term" value="P:protein polyubiquitination"/>
    <property type="evidence" value="ECO:0007669"/>
    <property type="project" value="TreeGrafter"/>
</dbReference>
<keyword evidence="5" id="KW-0833">Ubl conjugation pathway</keyword>
<dbReference type="GO" id="GO:0005737">
    <property type="term" value="C:cytoplasm"/>
    <property type="evidence" value="ECO:0007669"/>
    <property type="project" value="TreeGrafter"/>
</dbReference>
<dbReference type="GO" id="GO:0061630">
    <property type="term" value="F:ubiquitin protein ligase activity"/>
    <property type="evidence" value="ECO:0007669"/>
    <property type="project" value="UniProtKB-EC"/>
</dbReference>
<protein>
    <recommendedName>
        <fullName evidence="2">RING-type E3 ubiquitin transferase</fullName>
        <ecNumber evidence="2">2.3.2.27</ecNumber>
    </recommendedName>
</protein>
<keyword evidence="4" id="KW-0677">Repeat</keyword>
<dbReference type="Pfam" id="PF13181">
    <property type="entry name" value="TPR_8"/>
    <property type="match status" value="1"/>
</dbReference>
<dbReference type="GO" id="GO:0045862">
    <property type="term" value="P:positive regulation of proteolysis"/>
    <property type="evidence" value="ECO:0007669"/>
    <property type="project" value="TreeGrafter"/>
</dbReference>
<evidence type="ECO:0000256" key="2">
    <source>
        <dbReference type="ARBA" id="ARBA00012483"/>
    </source>
</evidence>
<dbReference type="AlphaFoldDB" id="A0A9P7Y668"/>
<dbReference type="Gene3D" id="3.30.40.10">
    <property type="entry name" value="Zinc/RING finger domain, C3HC4 (zinc finger)"/>
    <property type="match status" value="1"/>
</dbReference>
<dbReference type="InterPro" id="IPR041312">
    <property type="entry name" value="CHIP_TPR_N"/>
</dbReference>
<name>A0A9P7Y668_9FUNG</name>
<dbReference type="Pfam" id="PF18391">
    <property type="entry name" value="CHIP_TPR_N"/>
    <property type="match status" value="1"/>
</dbReference>
<dbReference type="OrthoDB" id="629492at2759"/>
<dbReference type="GO" id="GO:0006515">
    <property type="term" value="P:protein quality control for misfolded or incompletely synthesized proteins"/>
    <property type="evidence" value="ECO:0007669"/>
    <property type="project" value="TreeGrafter"/>
</dbReference>
<dbReference type="Gene3D" id="6.10.140.2020">
    <property type="match status" value="1"/>
</dbReference>
<dbReference type="EC" id="2.3.2.27" evidence="2"/>
<evidence type="ECO:0000256" key="6">
    <source>
        <dbReference type="PROSITE-ProRule" id="PRU00339"/>
    </source>
</evidence>
<accession>A0A9P7Y668</accession>
<evidence type="ECO:0000313" key="8">
    <source>
        <dbReference type="EMBL" id="KAG9072166.1"/>
    </source>
</evidence>
<comment type="catalytic activity">
    <reaction evidence="1">
        <text>S-ubiquitinyl-[E2 ubiquitin-conjugating enzyme]-L-cysteine + [acceptor protein]-L-lysine = [E2 ubiquitin-conjugating enzyme]-L-cysteine + N(6)-ubiquitinyl-[acceptor protein]-L-lysine.</text>
        <dbReference type="EC" id="2.3.2.27"/>
    </reaction>
</comment>
<gene>
    <name evidence="8" type="primary">STUB1</name>
    <name evidence="8" type="ORF">KI688_006390</name>
</gene>
<dbReference type="SMART" id="SM00028">
    <property type="entry name" value="TPR"/>
    <property type="match status" value="3"/>
</dbReference>
<dbReference type="GO" id="GO:0043161">
    <property type="term" value="P:proteasome-mediated ubiquitin-dependent protein catabolic process"/>
    <property type="evidence" value="ECO:0007669"/>
    <property type="project" value="TreeGrafter"/>
</dbReference>
<dbReference type="InterPro" id="IPR003613">
    <property type="entry name" value="Ubox_domain"/>
</dbReference>
<evidence type="ECO:0000313" key="9">
    <source>
        <dbReference type="Proteomes" id="UP000707451"/>
    </source>
</evidence>
<evidence type="ECO:0000256" key="4">
    <source>
        <dbReference type="ARBA" id="ARBA00022737"/>
    </source>
</evidence>
<dbReference type="PANTHER" id="PTHR46803">
    <property type="entry name" value="E3 UBIQUITIN-PROTEIN LIGASE CHIP"/>
    <property type="match status" value="1"/>
</dbReference>
<dbReference type="Gene3D" id="1.25.40.10">
    <property type="entry name" value="Tetratricopeptide repeat domain"/>
    <property type="match status" value="1"/>
</dbReference>
<reference evidence="8" key="1">
    <citation type="submission" date="2021-06" db="EMBL/GenBank/DDBJ databases">
        <title>Genome Sequence of Mortierella hyaline Strain SCG-10, a Cold-Adapted, Nitrate-Reducing Fungus Isolated from Soil in Minnesota, USA.</title>
        <authorList>
            <person name="Aldossari N."/>
        </authorList>
    </citation>
    <scope>NUCLEOTIDE SEQUENCE</scope>
    <source>
        <strain evidence="8">SCG-10</strain>
    </source>
</reference>